<dbReference type="InterPro" id="IPR042175">
    <property type="entry name" value="Cell/Rod_MreC_2"/>
</dbReference>
<dbReference type="PANTHER" id="PTHR34138">
    <property type="entry name" value="CELL SHAPE-DETERMINING PROTEIN MREC"/>
    <property type="match status" value="1"/>
</dbReference>
<evidence type="ECO:0000313" key="7">
    <source>
        <dbReference type="Proteomes" id="UP000229615"/>
    </source>
</evidence>
<dbReference type="GO" id="GO:0005886">
    <property type="term" value="C:plasma membrane"/>
    <property type="evidence" value="ECO:0007669"/>
    <property type="project" value="TreeGrafter"/>
</dbReference>
<proteinExistence type="inferred from homology"/>
<feature type="domain" description="Rod shape-determining protein MreC beta-barrel core" evidence="5">
    <location>
        <begin position="102"/>
        <end position="237"/>
    </location>
</feature>
<keyword evidence="3" id="KW-0133">Cell shape</keyword>
<dbReference type="GO" id="GO:0008360">
    <property type="term" value="P:regulation of cell shape"/>
    <property type="evidence" value="ECO:0007669"/>
    <property type="project" value="UniProtKB-KW"/>
</dbReference>
<dbReference type="PANTHER" id="PTHR34138:SF1">
    <property type="entry name" value="CELL SHAPE-DETERMINING PROTEIN MREC"/>
    <property type="match status" value="1"/>
</dbReference>
<dbReference type="Pfam" id="PF04085">
    <property type="entry name" value="MreC"/>
    <property type="match status" value="1"/>
</dbReference>
<dbReference type="AlphaFoldDB" id="A0A2H0UQF9"/>
<comment type="similarity">
    <text evidence="1">Belongs to the MreC family.</text>
</comment>
<gene>
    <name evidence="6" type="ORF">COU09_01385</name>
</gene>
<sequence>MLFRNRAIIILVTLLLLFLVGQIFFFPTLQLRGRVGHALQAPGVWVRSFVLRATLVRNIAALSHENQGLHAQIVQLKNQPEIIEGGNDAYLHAQLFSQYPFNNTSEVSVAAGEEHGLVGGENILAEPGIFFGKIIDLKKKSSSIQTIFSRGLELPVKIGDERVDGLLVGSNQPRITLISKSKAIQSGDRILLASPDFPFGLTIGFVDSIEDKHSELFQEASISLPYKINDLNEVYILLDE</sequence>
<dbReference type="EMBL" id="PFBB01000014">
    <property type="protein sequence ID" value="PIR88618.1"/>
    <property type="molecule type" value="Genomic_DNA"/>
</dbReference>
<protein>
    <recommendedName>
        <fullName evidence="2">Cell shape-determining protein MreC</fullName>
    </recommendedName>
    <alternativeName>
        <fullName evidence="4">Cell shape protein MreC</fullName>
    </alternativeName>
</protein>
<evidence type="ECO:0000256" key="4">
    <source>
        <dbReference type="ARBA" id="ARBA00032089"/>
    </source>
</evidence>
<dbReference type="InterPro" id="IPR042177">
    <property type="entry name" value="Cell/Rod_1"/>
</dbReference>
<name>A0A2H0UQF9_9BACT</name>
<dbReference type="InterPro" id="IPR007221">
    <property type="entry name" value="MreC"/>
</dbReference>
<dbReference type="InterPro" id="IPR055342">
    <property type="entry name" value="MreC_beta-barrel_core"/>
</dbReference>
<dbReference type="Gene3D" id="2.40.10.350">
    <property type="entry name" value="Rod shape-determining protein MreC, domain 2"/>
    <property type="match status" value="1"/>
</dbReference>
<evidence type="ECO:0000256" key="2">
    <source>
        <dbReference type="ARBA" id="ARBA00013855"/>
    </source>
</evidence>
<comment type="caution">
    <text evidence="6">The sequence shown here is derived from an EMBL/GenBank/DDBJ whole genome shotgun (WGS) entry which is preliminary data.</text>
</comment>
<evidence type="ECO:0000256" key="1">
    <source>
        <dbReference type="ARBA" id="ARBA00009369"/>
    </source>
</evidence>
<accession>A0A2H0UQF9</accession>
<evidence type="ECO:0000313" key="6">
    <source>
        <dbReference type="EMBL" id="PIR88618.1"/>
    </source>
</evidence>
<evidence type="ECO:0000259" key="5">
    <source>
        <dbReference type="Pfam" id="PF04085"/>
    </source>
</evidence>
<reference evidence="7" key="1">
    <citation type="submission" date="2017-09" db="EMBL/GenBank/DDBJ databases">
        <title>Depth-based differentiation of microbial function through sediment-hosted aquifers and enrichment of novel symbionts in the deep terrestrial subsurface.</title>
        <authorList>
            <person name="Probst A.J."/>
            <person name="Ladd B."/>
            <person name="Jarett J.K."/>
            <person name="Geller-Mcgrath D.E."/>
            <person name="Sieber C.M.K."/>
            <person name="Emerson J.B."/>
            <person name="Anantharaman K."/>
            <person name="Thomas B.C."/>
            <person name="Malmstrom R."/>
            <person name="Stieglmeier M."/>
            <person name="Klingl A."/>
            <person name="Woyke T."/>
            <person name="Ryan C.M."/>
            <person name="Banfield J.F."/>
        </authorList>
    </citation>
    <scope>NUCLEOTIDE SEQUENCE [LARGE SCALE GENOMIC DNA]</scope>
</reference>
<organism evidence="6 7">
    <name type="scientific">Candidatus Harrisonbacteria bacterium CG10_big_fil_rev_8_21_14_0_10_44_23</name>
    <dbReference type="NCBI Taxonomy" id="1974585"/>
    <lineage>
        <taxon>Bacteria</taxon>
        <taxon>Candidatus Harrisoniibacteriota</taxon>
    </lineage>
</organism>
<dbReference type="Proteomes" id="UP000229615">
    <property type="component" value="Unassembled WGS sequence"/>
</dbReference>
<dbReference type="Gene3D" id="2.40.10.340">
    <property type="entry name" value="Rod shape-determining protein MreC, domain 1"/>
    <property type="match status" value="1"/>
</dbReference>
<evidence type="ECO:0000256" key="3">
    <source>
        <dbReference type="ARBA" id="ARBA00022960"/>
    </source>
</evidence>